<reference evidence="2 3" key="1">
    <citation type="submission" date="2021-01" db="EMBL/GenBank/DDBJ databases">
        <title>Biogeographic distribution of Paracoccus.</title>
        <authorList>
            <person name="Hollensteiner J."/>
            <person name="Leineberger J."/>
            <person name="Brinkhoff T."/>
            <person name="Daniel R."/>
        </authorList>
    </citation>
    <scope>NUCLEOTIDE SEQUENCE [LARGE SCALE GENOMIC DNA]</scope>
    <source>
        <strain evidence="2 3">LMG25392</strain>
    </source>
</reference>
<keyword evidence="3" id="KW-1185">Reference proteome</keyword>
<dbReference type="Gene3D" id="1.10.10.10">
    <property type="entry name" value="Winged helix-like DNA-binding domain superfamily/Winged helix DNA-binding domain"/>
    <property type="match status" value="1"/>
</dbReference>
<feature type="region of interest" description="Disordered" evidence="1">
    <location>
        <begin position="65"/>
        <end position="87"/>
    </location>
</feature>
<dbReference type="InterPro" id="IPR021660">
    <property type="entry name" value="DUF3253"/>
</dbReference>
<dbReference type="SUPFAM" id="SSF46785">
    <property type="entry name" value="Winged helix' DNA-binding domain"/>
    <property type="match status" value="1"/>
</dbReference>
<dbReference type="EMBL" id="CP067134">
    <property type="protein sequence ID" value="WCR10076.1"/>
    <property type="molecule type" value="Genomic_DNA"/>
</dbReference>
<dbReference type="InterPro" id="IPR036390">
    <property type="entry name" value="WH_DNA-bd_sf"/>
</dbReference>
<gene>
    <name evidence="2" type="ORF">JHW45_13515</name>
</gene>
<accession>A0ABY7ST69</accession>
<dbReference type="RefSeq" id="WP_272858137.1">
    <property type="nucleotide sequence ID" value="NZ_CP067134.1"/>
</dbReference>
<dbReference type="Pfam" id="PF11625">
    <property type="entry name" value="DUF3253"/>
    <property type="match status" value="1"/>
</dbReference>
<protein>
    <submittedName>
        <fullName evidence="2">DUF3253 domain-containing protein</fullName>
    </submittedName>
</protein>
<evidence type="ECO:0000256" key="1">
    <source>
        <dbReference type="SAM" id="MobiDB-lite"/>
    </source>
</evidence>
<dbReference type="Proteomes" id="UP001218412">
    <property type="component" value="Chromosome"/>
</dbReference>
<organism evidence="2 3">
    <name type="scientific">Paracoccus stylophorae</name>
    <dbReference type="NCBI Taxonomy" id="659350"/>
    <lineage>
        <taxon>Bacteria</taxon>
        <taxon>Pseudomonadati</taxon>
        <taxon>Pseudomonadota</taxon>
        <taxon>Alphaproteobacteria</taxon>
        <taxon>Rhodobacterales</taxon>
        <taxon>Paracoccaceae</taxon>
        <taxon>Paracoccus</taxon>
    </lineage>
</organism>
<proteinExistence type="predicted"/>
<dbReference type="InterPro" id="IPR036388">
    <property type="entry name" value="WH-like_DNA-bd_sf"/>
</dbReference>
<sequence>MTDDNLRRAILARVAGLRPGTTCCPSRVARDLADDWRVLMPRLRAQAFGLARAGLIRVTQKGRDVAEDASGPIRLGPNARTHSEEQT</sequence>
<name>A0ABY7ST69_9RHOB</name>
<evidence type="ECO:0000313" key="2">
    <source>
        <dbReference type="EMBL" id="WCR10076.1"/>
    </source>
</evidence>
<evidence type="ECO:0000313" key="3">
    <source>
        <dbReference type="Proteomes" id="UP001218412"/>
    </source>
</evidence>